<proteinExistence type="predicted"/>
<evidence type="ECO:0000313" key="2">
    <source>
        <dbReference type="Proteomes" id="UP000076154"/>
    </source>
</evidence>
<gene>
    <name evidence="1" type="ORF">Hypma_013486</name>
</gene>
<keyword evidence="2" id="KW-1185">Reference proteome</keyword>
<comment type="caution">
    <text evidence="1">The sequence shown here is derived from an EMBL/GenBank/DDBJ whole genome shotgun (WGS) entry which is preliminary data.</text>
</comment>
<dbReference type="EMBL" id="LUEZ02000080">
    <property type="protein sequence ID" value="RDB19398.1"/>
    <property type="molecule type" value="Genomic_DNA"/>
</dbReference>
<dbReference type="OrthoDB" id="3232986at2759"/>
<evidence type="ECO:0000313" key="1">
    <source>
        <dbReference type="EMBL" id="RDB19398.1"/>
    </source>
</evidence>
<organism evidence="1 2">
    <name type="scientific">Hypsizygus marmoreus</name>
    <name type="common">White beech mushroom</name>
    <name type="synonym">Agaricus marmoreus</name>
    <dbReference type="NCBI Taxonomy" id="39966"/>
    <lineage>
        <taxon>Eukaryota</taxon>
        <taxon>Fungi</taxon>
        <taxon>Dikarya</taxon>
        <taxon>Basidiomycota</taxon>
        <taxon>Agaricomycotina</taxon>
        <taxon>Agaricomycetes</taxon>
        <taxon>Agaricomycetidae</taxon>
        <taxon>Agaricales</taxon>
        <taxon>Tricholomatineae</taxon>
        <taxon>Lyophyllaceae</taxon>
        <taxon>Hypsizygus</taxon>
    </lineage>
</organism>
<sequence length="114" mass="12846">MENAPVYIYGDFFKFSTQHTSNDTADGSEVFVPTPGIDMFLLERHRRSNGARVGDVFPLSMISQVVELIPCFGMQIHDGLNCNTSLDGDHGFGDRFYLNNYATKETFHAILSYQ</sequence>
<dbReference type="AlphaFoldDB" id="A0A369JBZ1"/>
<reference evidence="1" key="1">
    <citation type="submission" date="2018-04" db="EMBL/GenBank/DDBJ databases">
        <title>Whole genome sequencing of Hypsizygus marmoreus.</title>
        <authorList>
            <person name="Choi I.-G."/>
            <person name="Min B."/>
            <person name="Kim J.-G."/>
            <person name="Kim S."/>
            <person name="Oh Y.-L."/>
            <person name="Kong W.-S."/>
            <person name="Park H."/>
            <person name="Jeong J."/>
            <person name="Song E.-S."/>
        </authorList>
    </citation>
    <scope>NUCLEOTIDE SEQUENCE [LARGE SCALE GENOMIC DNA]</scope>
    <source>
        <strain evidence="1">51987-8</strain>
    </source>
</reference>
<dbReference type="Proteomes" id="UP000076154">
    <property type="component" value="Unassembled WGS sequence"/>
</dbReference>
<name>A0A369JBZ1_HYPMA</name>
<protein>
    <submittedName>
        <fullName evidence="1">Uncharacterized protein</fullName>
    </submittedName>
</protein>
<dbReference type="InParanoid" id="A0A369JBZ1"/>
<accession>A0A369JBZ1</accession>